<name>A0ABW7NB36_9BACT</name>
<organism evidence="1 2">
    <name type="scientific">Marinoscillum luteum</name>
    <dbReference type="NCBI Taxonomy" id="861051"/>
    <lineage>
        <taxon>Bacteria</taxon>
        <taxon>Pseudomonadati</taxon>
        <taxon>Bacteroidota</taxon>
        <taxon>Cytophagia</taxon>
        <taxon>Cytophagales</taxon>
        <taxon>Reichenbachiellaceae</taxon>
        <taxon>Marinoscillum</taxon>
    </lineage>
</organism>
<protein>
    <submittedName>
        <fullName evidence="1">Aminopeptidase</fullName>
        <ecNumber evidence="1">3.4.11.-</ecNumber>
    </submittedName>
</protein>
<keyword evidence="1" id="KW-0645">Protease</keyword>
<dbReference type="GO" id="GO:0004177">
    <property type="term" value="F:aminopeptidase activity"/>
    <property type="evidence" value="ECO:0007669"/>
    <property type="project" value="UniProtKB-KW"/>
</dbReference>
<keyword evidence="1" id="KW-0031">Aminopeptidase</keyword>
<keyword evidence="2" id="KW-1185">Reference proteome</keyword>
<dbReference type="Proteomes" id="UP001610063">
    <property type="component" value="Unassembled WGS sequence"/>
</dbReference>
<proteinExistence type="predicted"/>
<keyword evidence="1" id="KW-0378">Hydrolase</keyword>
<dbReference type="EC" id="3.4.11.-" evidence="1"/>
<dbReference type="InterPro" id="IPR014553">
    <property type="entry name" value="Aminopept"/>
</dbReference>
<comment type="caution">
    <text evidence="1">The sequence shown here is derived from an EMBL/GenBank/DDBJ whole genome shotgun (WGS) entry which is preliminary data.</text>
</comment>
<sequence>MLKKISWGILLILIALCLYYWNWLSYGYNQAKGQLKVITQSRPIEDFLQNPNFPDSLKQKLELTMAVRGFAVDSLGLNKSDNYTELYDQKGKTLLWNVSASEPYALKAYTWQYPFLGEMPYKGFFDLEKAKKEADLLKEKGLDVRIRTVGGWSTLGILKDPLLSNMLERNDGALAEVIIHELTHATLFVKNEVEFNENLASFIGEKGAERFLVSHFGDSSAQHLEYLQSLADSKTLTRIILKGAERLDSLYRSFTDSLSTSLKDSLKNNCIQHIADDLKNGAFYNTRYQNIFDDVLPNNAYFMAHRRYHNQEDSIQAIFHQYDDDIKLMLTAMKIKYGK</sequence>
<dbReference type="RefSeq" id="WP_395418272.1">
    <property type="nucleotide sequence ID" value="NZ_JBIPKE010000019.1"/>
</dbReference>
<evidence type="ECO:0000313" key="1">
    <source>
        <dbReference type="EMBL" id="MFH6984841.1"/>
    </source>
</evidence>
<dbReference type="EMBL" id="JBIPKE010000019">
    <property type="protein sequence ID" value="MFH6984841.1"/>
    <property type="molecule type" value="Genomic_DNA"/>
</dbReference>
<reference evidence="1 2" key="1">
    <citation type="journal article" date="2013" name="Int. J. Syst. Evol. Microbiol.">
        <title>Marinoscillum luteum sp. nov., isolated from marine sediment.</title>
        <authorList>
            <person name="Cha I.T."/>
            <person name="Park S.J."/>
            <person name="Kim S.J."/>
            <person name="Kim J.G."/>
            <person name="Jung M.Y."/>
            <person name="Shin K.S."/>
            <person name="Kwon K.K."/>
            <person name="Yang S.H."/>
            <person name="Seo Y.S."/>
            <person name="Rhee S.K."/>
        </authorList>
    </citation>
    <scope>NUCLEOTIDE SEQUENCE [LARGE SCALE GENOMIC DNA]</scope>
    <source>
        <strain evidence="1 2">KCTC 23939</strain>
    </source>
</reference>
<evidence type="ECO:0000313" key="2">
    <source>
        <dbReference type="Proteomes" id="UP001610063"/>
    </source>
</evidence>
<gene>
    <name evidence="1" type="ORF">ACHKAR_15400</name>
</gene>
<dbReference type="Pfam" id="PF10023">
    <property type="entry name" value="Aminopep"/>
    <property type="match status" value="1"/>
</dbReference>
<accession>A0ABW7NB36</accession>